<accession>A0A9W8MYJ5</accession>
<evidence type="ECO:0000256" key="5">
    <source>
        <dbReference type="SAM" id="SignalP"/>
    </source>
</evidence>
<dbReference type="PANTHER" id="PTHR42973:SF13">
    <property type="entry name" value="FAD-BINDING PCMH-TYPE DOMAIN-CONTAINING PROTEIN"/>
    <property type="match status" value="1"/>
</dbReference>
<proteinExistence type="inferred from homology"/>
<evidence type="ECO:0000256" key="2">
    <source>
        <dbReference type="ARBA" id="ARBA00022630"/>
    </source>
</evidence>
<sequence>MKTLLLILKLLLLSATAVSAARPTPASRACRLIQSALPGKVFYPGKCRTETYLEDMAHFQTSSQENSTCSVQPSSAADLSRIIRIIGRDDIRSPFAVKSGGHATNQGFSSTTGVLISMASFTSVVYNQDAGTVSFGTGRSWDEIYTILEQDNVTVAGGRVPGVGVGLILGGGFSWIADQYGLGVDNVVSFDLVMPNGTFVTVSDTSYPEILFGLKGGLNNFGIVSSVTMYARPIGTVWGGVINYAPSAQISQAVADFSLHNTDHKAQLAAAYVQTGSGQAIWQLIFFYDGGFIPPVYQPFLDIPALESNVGVRAFSDLLATINVVSTNSGGLSNVIPIVQYTLPIIEEIQRQINITYQQAVNDNRSVIAVLLGVEPFLGAFNHETRSAYPHSPDRQVTPCNPWITFSDNADVDYFRALLRKMSNDIQAFAVEQGQSRWDDIHYPNYALNDTPLDLLYGSNVPQLKRIRRAVDPKNIMGLTGGYKF</sequence>
<evidence type="ECO:0000313" key="8">
    <source>
        <dbReference type="Proteomes" id="UP001148786"/>
    </source>
</evidence>
<dbReference type="OrthoDB" id="2151789at2759"/>
<evidence type="ECO:0000256" key="1">
    <source>
        <dbReference type="ARBA" id="ARBA00005466"/>
    </source>
</evidence>
<evidence type="ECO:0000256" key="3">
    <source>
        <dbReference type="ARBA" id="ARBA00022827"/>
    </source>
</evidence>
<keyword evidence="3" id="KW-0274">FAD</keyword>
<keyword evidence="4" id="KW-0560">Oxidoreductase</keyword>
<name>A0A9W8MYJ5_9AGAR</name>
<protein>
    <recommendedName>
        <fullName evidence="6">FAD-binding PCMH-type domain-containing protein</fullName>
    </recommendedName>
</protein>
<dbReference type="AlphaFoldDB" id="A0A9W8MYJ5"/>
<keyword evidence="8" id="KW-1185">Reference proteome</keyword>
<dbReference type="InterPro" id="IPR016166">
    <property type="entry name" value="FAD-bd_PCMH"/>
</dbReference>
<dbReference type="PROSITE" id="PS51387">
    <property type="entry name" value="FAD_PCMH"/>
    <property type="match status" value="1"/>
</dbReference>
<gene>
    <name evidence="7" type="ORF">NLJ89_g3270</name>
</gene>
<dbReference type="InterPro" id="IPR006094">
    <property type="entry name" value="Oxid_FAD_bind_N"/>
</dbReference>
<feature type="domain" description="FAD-binding PCMH-type" evidence="6">
    <location>
        <begin position="63"/>
        <end position="234"/>
    </location>
</feature>
<keyword evidence="2" id="KW-0285">Flavoprotein</keyword>
<dbReference type="EMBL" id="JANKHO010000231">
    <property type="protein sequence ID" value="KAJ3512863.1"/>
    <property type="molecule type" value="Genomic_DNA"/>
</dbReference>
<dbReference type="GO" id="GO:0016491">
    <property type="term" value="F:oxidoreductase activity"/>
    <property type="evidence" value="ECO:0007669"/>
    <property type="project" value="UniProtKB-KW"/>
</dbReference>
<dbReference type="Gene3D" id="3.30.465.10">
    <property type="match status" value="1"/>
</dbReference>
<reference evidence="7" key="1">
    <citation type="submission" date="2022-07" db="EMBL/GenBank/DDBJ databases">
        <title>Genome Sequence of Agrocybe chaxingu.</title>
        <authorList>
            <person name="Buettner E."/>
        </authorList>
    </citation>
    <scope>NUCLEOTIDE SEQUENCE</scope>
    <source>
        <strain evidence="7">MP-N11</strain>
    </source>
</reference>
<evidence type="ECO:0000256" key="4">
    <source>
        <dbReference type="ARBA" id="ARBA00023002"/>
    </source>
</evidence>
<evidence type="ECO:0000313" key="7">
    <source>
        <dbReference type="EMBL" id="KAJ3512863.1"/>
    </source>
</evidence>
<organism evidence="7 8">
    <name type="scientific">Agrocybe chaxingu</name>
    <dbReference type="NCBI Taxonomy" id="84603"/>
    <lineage>
        <taxon>Eukaryota</taxon>
        <taxon>Fungi</taxon>
        <taxon>Dikarya</taxon>
        <taxon>Basidiomycota</taxon>
        <taxon>Agaricomycotina</taxon>
        <taxon>Agaricomycetes</taxon>
        <taxon>Agaricomycetidae</taxon>
        <taxon>Agaricales</taxon>
        <taxon>Agaricineae</taxon>
        <taxon>Strophariaceae</taxon>
        <taxon>Agrocybe</taxon>
    </lineage>
</organism>
<feature type="chain" id="PRO_5040839636" description="FAD-binding PCMH-type domain-containing protein" evidence="5">
    <location>
        <begin position="21"/>
        <end position="485"/>
    </location>
</feature>
<comment type="similarity">
    <text evidence="1">Belongs to the oxygen-dependent FAD-linked oxidoreductase family.</text>
</comment>
<dbReference type="SUPFAM" id="SSF56176">
    <property type="entry name" value="FAD-binding/transporter-associated domain-like"/>
    <property type="match status" value="1"/>
</dbReference>
<dbReference type="InterPro" id="IPR036318">
    <property type="entry name" value="FAD-bd_PCMH-like_sf"/>
</dbReference>
<dbReference type="InterPro" id="IPR050416">
    <property type="entry name" value="FAD-linked_Oxidoreductase"/>
</dbReference>
<evidence type="ECO:0000259" key="6">
    <source>
        <dbReference type="PROSITE" id="PS51387"/>
    </source>
</evidence>
<feature type="signal peptide" evidence="5">
    <location>
        <begin position="1"/>
        <end position="20"/>
    </location>
</feature>
<dbReference type="Proteomes" id="UP001148786">
    <property type="component" value="Unassembled WGS sequence"/>
</dbReference>
<comment type="caution">
    <text evidence="7">The sequence shown here is derived from an EMBL/GenBank/DDBJ whole genome shotgun (WGS) entry which is preliminary data.</text>
</comment>
<keyword evidence="5" id="KW-0732">Signal</keyword>
<dbReference type="Pfam" id="PF01565">
    <property type="entry name" value="FAD_binding_4"/>
    <property type="match status" value="1"/>
</dbReference>
<dbReference type="InterPro" id="IPR016169">
    <property type="entry name" value="FAD-bd_PCMH_sub2"/>
</dbReference>
<dbReference type="GO" id="GO:0071949">
    <property type="term" value="F:FAD binding"/>
    <property type="evidence" value="ECO:0007669"/>
    <property type="project" value="InterPro"/>
</dbReference>
<dbReference type="PANTHER" id="PTHR42973">
    <property type="entry name" value="BINDING OXIDOREDUCTASE, PUTATIVE (AFU_ORTHOLOGUE AFUA_1G17690)-RELATED"/>
    <property type="match status" value="1"/>
</dbReference>